<organism evidence="2 5">
    <name type="scientific">Phytophthora rubi</name>
    <dbReference type="NCBI Taxonomy" id="129364"/>
    <lineage>
        <taxon>Eukaryota</taxon>
        <taxon>Sar</taxon>
        <taxon>Stramenopiles</taxon>
        <taxon>Oomycota</taxon>
        <taxon>Peronosporomycetes</taxon>
        <taxon>Peronosporales</taxon>
        <taxon>Peronosporaceae</taxon>
        <taxon>Phytophthora</taxon>
    </lineage>
</organism>
<feature type="compositionally biased region" description="Polar residues" evidence="1">
    <location>
        <begin position="90"/>
        <end position="109"/>
    </location>
</feature>
<feature type="compositionally biased region" description="Low complexity" evidence="1">
    <location>
        <begin position="29"/>
        <end position="45"/>
    </location>
</feature>
<name>A0A6A3HND7_9STRA</name>
<sequence length="425" mass="45753">MTSTDSTDRAGSQAEKAARGRGKSRSGGRARPSGKNPAAANSIGSSGNGAGATKSKCRKSKKPAEPHSLAVAHEDGGEGPVVVEGASSGCAASNNESASTGRDATNDTTAKGPKDAAVASERDGDATSPTSITSIMATLWNRGYSIVAGILSDDEVDIVLRAINASHPRQWFRHLGDQNRCQMDVDMRSDTDSAHPAFQLVLERFIAFTSQLHPSWSVCERLSVLESQPGAEAERLHRDFSASETTEAINARVCVQASFLFVLEPETVVTVVPGAFAGNVLRENRMVLDYMQPGDMLVYRGDLPHAEVASSKRNLRIQGCVNVDGIDHNAGVVERVAWAFYRCVHCFKRCDGKRALSNHVRYCNDNPDKEKIATKRKQNNDKGAYCKVYKHHFGKKNTYDAHNCHGADGSDGSIDGDNADDSTKK</sequence>
<evidence type="ECO:0000313" key="3">
    <source>
        <dbReference type="EMBL" id="KAE9039874.1"/>
    </source>
</evidence>
<dbReference type="OrthoDB" id="103299at2759"/>
<comment type="caution">
    <text evidence="2">The sequence shown here is derived from an EMBL/GenBank/DDBJ whole genome shotgun (WGS) entry which is preliminary data.</text>
</comment>
<evidence type="ECO:0000313" key="2">
    <source>
        <dbReference type="EMBL" id="KAE8970867.1"/>
    </source>
</evidence>
<dbReference type="Proteomes" id="UP000429607">
    <property type="component" value="Unassembled WGS sequence"/>
</dbReference>
<dbReference type="EMBL" id="QXFU01000221">
    <property type="protein sequence ID" value="KAE9039874.1"/>
    <property type="molecule type" value="Genomic_DNA"/>
</dbReference>
<dbReference type="AlphaFoldDB" id="A0A6A3HND7"/>
<evidence type="ECO:0000313" key="4">
    <source>
        <dbReference type="EMBL" id="KAE9348427.1"/>
    </source>
</evidence>
<feature type="region of interest" description="Disordered" evidence="1">
    <location>
        <begin position="1"/>
        <end position="129"/>
    </location>
</feature>
<evidence type="ECO:0000313" key="6">
    <source>
        <dbReference type="Proteomes" id="UP000434957"/>
    </source>
</evidence>
<accession>A0A6A3HND7</accession>
<dbReference type="Gene3D" id="2.60.120.620">
    <property type="entry name" value="q2cbj1_9rhob like domain"/>
    <property type="match status" value="1"/>
</dbReference>
<reference evidence="5 7" key="1">
    <citation type="submission" date="2018-09" db="EMBL/GenBank/DDBJ databases">
        <title>Genomic investigation of the strawberry pathogen Phytophthora fragariae indicates pathogenicity is determined by transcriptional variation in three key races.</title>
        <authorList>
            <person name="Adams T.M."/>
            <person name="Armitage A.D."/>
            <person name="Sobczyk M.K."/>
            <person name="Bates H.J."/>
            <person name="Dunwell J.M."/>
            <person name="Nellist C.F."/>
            <person name="Harrison R.J."/>
        </authorList>
    </citation>
    <scope>NUCLEOTIDE SEQUENCE [LARGE SCALE GENOMIC DNA]</scope>
    <source>
        <strain evidence="2 5">SCRP249</strain>
        <strain evidence="3 7">SCRP324</strain>
        <strain evidence="4 6">SCRP333</strain>
    </source>
</reference>
<gene>
    <name evidence="2" type="ORF">PR001_g27078</name>
    <name evidence="3" type="ORF">PR002_g5258</name>
    <name evidence="4" type="ORF">PR003_g6434</name>
</gene>
<protein>
    <submittedName>
        <fullName evidence="2">Uncharacterized protein</fullName>
    </submittedName>
</protein>
<dbReference type="Proteomes" id="UP000435112">
    <property type="component" value="Unassembled WGS sequence"/>
</dbReference>
<feature type="compositionally biased region" description="Basic residues" evidence="1">
    <location>
        <begin position="19"/>
        <end position="28"/>
    </location>
</feature>
<dbReference type="Proteomes" id="UP000434957">
    <property type="component" value="Unassembled WGS sequence"/>
</dbReference>
<dbReference type="EMBL" id="QXFT01000286">
    <property type="protein sequence ID" value="KAE9348427.1"/>
    <property type="molecule type" value="Genomic_DNA"/>
</dbReference>
<proteinExistence type="predicted"/>
<evidence type="ECO:0000256" key="1">
    <source>
        <dbReference type="SAM" id="MobiDB-lite"/>
    </source>
</evidence>
<dbReference type="SUPFAM" id="SSF51197">
    <property type="entry name" value="Clavaminate synthase-like"/>
    <property type="match status" value="1"/>
</dbReference>
<dbReference type="EMBL" id="QXFV01004233">
    <property type="protein sequence ID" value="KAE8970867.1"/>
    <property type="molecule type" value="Genomic_DNA"/>
</dbReference>
<evidence type="ECO:0000313" key="5">
    <source>
        <dbReference type="Proteomes" id="UP000429607"/>
    </source>
</evidence>
<keyword evidence="6" id="KW-1185">Reference proteome</keyword>
<evidence type="ECO:0000313" key="7">
    <source>
        <dbReference type="Proteomes" id="UP000435112"/>
    </source>
</evidence>